<feature type="region of interest" description="Disordered" evidence="1">
    <location>
        <begin position="32"/>
        <end position="56"/>
    </location>
</feature>
<sequence>MKSSWSFWGFVLASVSLGVVGCGSEVNGGGAGGSGGSGAGSTTSSGGSGGTGGTGGGMGTGGAGGAGGGMMAGSGGGVMAGSGGAGGGTGGAGGGTYASCEECTAETGAPANECQAEFDACMAWKTCVSIYHCQHSSTPNGPGPCDTTQAGACCTWFCQEAGLDMEGITRFRALDQCIHCKTCTGLCETADTYCPVFEPGGSSACIP</sequence>
<name>A0A4U1J2S1_9BACT</name>
<protein>
    <submittedName>
        <fullName evidence="2">Uncharacterized protein</fullName>
    </submittedName>
</protein>
<accession>A0A4U1J2S1</accession>
<gene>
    <name evidence="2" type="ORF">E8A74_32785</name>
</gene>
<evidence type="ECO:0000313" key="3">
    <source>
        <dbReference type="Proteomes" id="UP000309215"/>
    </source>
</evidence>
<keyword evidence="3" id="KW-1185">Reference proteome</keyword>
<reference evidence="2 3" key="1">
    <citation type="submission" date="2019-04" db="EMBL/GenBank/DDBJ databases">
        <authorList>
            <person name="Li Y."/>
            <person name="Wang J."/>
        </authorList>
    </citation>
    <scope>NUCLEOTIDE SEQUENCE [LARGE SCALE GENOMIC DNA]</scope>
    <source>
        <strain evidence="2 3">DSM 14668</strain>
    </source>
</reference>
<evidence type="ECO:0000256" key="1">
    <source>
        <dbReference type="SAM" id="MobiDB-lite"/>
    </source>
</evidence>
<evidence type="ECO:0000313" key="2">
    <source>
        <dbReference type="EMBL" id="TKD00920.1"/>
    </source>
</evidence>
<dbReference type="OrthoDB" id="9839515at2"/>
<feature type="compositionally biased region" description="Gly residues" evidence="1">
    <location>
        <begin position="46"/>
        <end position="56"/>
    </location>
</feature>
<organism evidence="2 3">
    <name type="scientific">Polyangium fumosum</name>
    <dbReference type="NCBI Taxonomy" id="889272"/>
    <lineage>
        <taxon>Bacteria</taxon>
        <taxon>Pseudomonadati</taxon>
        <taxon>Myxococcota</taxon>
        <taxon>Polyangia</taxon>
        <taxon>Polyangiales</taxon>
        <taxon>Polyangiaceae</taxon>
        <taxon>Polyangium</taxon>
    </lineage>
</organism>
<dbReference type="EMBL" id="SSMQ01000043">
    <property type="protein sequence ID" value="TKD00920.1"/>
    <property type="molecule type" value="Genomic_DNA"/>
</dbReference>
<dbReference type="Proteomes" id="UP000309215">
    <property type="component" value="Unassembled WGS sequence"/>
</dbReference>
<dbReference type="RefSeq" id="WP_136933059.1">
    <property type="nucleotide sequence ID" value="NZ_SSMQ01000043.1"/>
</dbReference>
<dbReference type="AlphaFoldDB" id="A0A4U1J2S1"/>
<comment type="caution">
    <text evidence="2">The sequence shown here is derived from an EMBL/GenBank/DDBJ whole genome shotgun (WGS) entry which is preliminary data.</text>
</comment>
<dbReference type="PROSITE" id="PS51257">
    <property type="entry name" value="PROKAR_LIPOPROTEIN"/>
    <property type="match status" value="1"/>
</dbReference>
<proteinExistence type="predicted"/>